<protein>
    <recommendedName>
        <fullName evidence="3">CHAT domain-containing protein</fullName>
    </recommendedName>
</protein>
<dbReference type="Proteomes" id="UP000027265">
    <property type="component" value="Unassembled WGS sequence"/>
</dbReference>
<keyword evidence="1" id="KW-0802">TPR repeat</keyword>
<dbReference type="OrthoDB" id="3169018at2759"/>
<gene>
    <name evidence="4" type="ORF">JAAARDRAFT_30084</name>
</gene>
<evidence type="ECO:0000256" key="2">
    <source>
        <dbReference type="SAM" id="MobiDB-lite"/>
    </source>
</evidence>
<dbReference type="Pfam" id="PF12770">
    <property type="entry name" value="CHAT"/>
    <property type="match status" value="1"/>
</dbReference>
<dbReference type="SUPFAM" id="SSF48452">
    <property type="entry name" value="TPR-like"/>
    <property type="match status" value="2"/>
</dbReference>
<organism evidence="4 5">
    <name type="scientific">Jaapia argillacea MUCL 33604</name>
    <dbReference type="NCBI Taxonomy" id="933084"/>
    <lineage>
        <taxon>Eukaryota</taxon>
        <taxon>Fungi</taxon>
        <taxon>Dikarya</taxon>
        <taxon>Basidiomycota</taxon>
        <taxon>Agaricomycotina</taxon>
        <taxon>Agaricomycetes</taxon>
        <taxon>Agaricomycetidae</taxon>
        <taxon>Jaapiales</taxon>
        <taxon>Jaapiaceae</taxon>
        <taxon>Jaapia</taxon>
    </lineage>
</organism>
<reference evidence="5" key="1">
    <citation type="journal article" date="2014" name="Proc. Natl. Acad. Sci. U.S.A.">
        <title>Extensive sampling of basidiomycete genomes demonstrates inadequacy of the white-rot/brown-rot paradigm for wood decay fungi.</title>
        <authorList>
            <person name="Riley R."/>
            <person name="Salamov A.A."/>
            <person name="Brown D.W."/>
            <person name="Nagy L.G."/>
            <person name="Floudas D."/>
            <person name="Held B.W."/>
            <person name="Levasseur A."/>
            <person name="Lombard V."/>
            <person name="Morin E."/>
            <person name="Otillar R."/>
            <person name="Lindquist E.A."/>
            <person name="Sun H."/>
            <person name="LaButti K.M."/>
            <person name="Schmutz J."/>
            <person name="Jabbour D."/>
            <person name="Luo H."/>
            <person name="Baker S.E."/>
            <person name="Pisabarro A.G."/>
            <person name="Walton J.D."/>
            <person name="Blanchette R.A."/>
            <person name="Henrissat B."/>
            <person name="Martin F."/>
            <person name="Cullen D."/>
            <person name="Hibbett D.S."/>
            <person name="Grigoriev I.V."/>
        </authorList>
    </citation>
    <scope>NUCLEOTIDE SEQUENCE [LARGE SCALE GENOMIC DNA]</scope>
    <source>
        <strain evidence="5">MUCL 33604</strain>
    </source>
</reference>
<name>A0A067Q552_9AGAM</name>
<dbReference type="InterPro" id="IPR024983">
    <property type="entry name" value="CHAT_dom"/>
</dbReference>
<dbReference type="PANTHER" id="PTHR12558">
    <property type="entry name" value="CELL DIVISION CYCLE 16,23,27"/>
    <property type="match status" value="1"/>
</dbReference>
<dbReference type="EMBL" id="KL197711">
    <property type="protein sequence ID" value="KDQ62183.1"/>
    <property type="molecule type" value="Genomic_DNA"/>
</dbReference>
<proteinExistence type="predicted"/>
<dbReference type="HOGENOM" id="CLU_001305_0_3_1"/>
<feature type="region of interest" description="Disordered" evidence="2">
    <location>
        <begin position="1"/>
        <end position="78"/>
    </location>
</feature>
<accession>A0A067Q552</accession>
<evidence type="ECO:0000259" key="3">
    <source>
        <dbReference type="Pfam" id="PF12770"/>
    </source>
</evidence>
<keyword evidence="5" id="KW-1185">Reference proteome</keyword>
<evidence type="ECO:0000313" key="4">
    <source>
        <dbReference type="EMBL" id="KDQ62183.1"/>
    </source>
</evidence>
<feature type="domain" description="CHAT" evidence="3">
    <location>
        <begin position="1288"/>
        <end position="1577"/>
    </location>
</feature>
<dbReference type="GO" id="GO:0005680">
    <property type="term" value="C:anaphase-promoting complex"/>
    <property type="evidence" value="ECO:0007669"/>
    <property type="project" value="UniProtKB-ARBA"/>
</dbReference>
<feature type="compositionally biased region" description="Polar residues" evidence="2">
    <location>
        <begin position="56"/>
        <end position="71"/>
    </location>
</feature>
<evidence type="ECO:0000256" key="1">
    <source>
        <dbReference type="ARBA" id="ARBA00022803"/>
    </source>
</evidence>
<dbReference type="PANTHER" id="PTHR12558:SF33">
    <property type="entry name" value="BLL7664 PROTEIN"/>
    <property type="match status" value="1"/>
</dbReference>
<dbReference type="Gene3D" id="1.25.40.10">
    <property type="entry name" value="Tetratricopeptide repeat domain"/>
    <property type="match status" value="4"/>
</dbReference>
<dbReference type="InterPro" id="IPR011990">
    <property type="entry name" value="TPR-like_helical_dom_sf"/>
</dbReference>
<dbReference type="InParanoid" id="A0A067Q552"/>
<sequence>MQKATFIHTVSIPLDETPPPTDGQRSEGNEGKRQEEETISSSASEPSDPVSCAEGSITSSAQATREGNVSQARLPPDDAIRVSLSRDGELVCPDRLRDMIDSGPPVDISYFQQILQSIPRGDQNAHIIAQILGENLYDHFSQTKHLDDLACCLMAFETAAISSPLDDPDRLQRQTNLAALYIIRYGMLGHLKDLTNAIEWSVQAVKICPETDPIRPQAVYGLADARLAQFFKTGRKEHLVDAVKWFKETIRMAPDGDPLRVLSLHSLGNANFDLYSLSPQLSYLDDCIHFRREALRLRPKGDPDHVDSLSNLADSLYLRYSETQSKSNSPPPARDLQEAISIYERALECYPPSQSPSYSLLLGLASSLWLRFTNIVTPQNEDLRRVIKLRRAALEHFPVGHHSRFAVLRLLHESVAEAAQRSAQVSDLDEAVTLSSELLRSKASPDRVPLLYDHATDLLQRYEQLGQLDDITNAIAEYREALSLSSAKDPVRVRVLINLSESLCSRWKETRDDDDIDEGVRLAREALDLCEGGHRSRASCLCSYARALWDRYDGRSKDQDDLESAITLEREAVSLDYTPSFGHLGWFLVARFEISRQRIDVDEGIKLLDKAIELAPYNSRQRTAFSKRRAHAHLIRYQTYGGEEDIFRAVAEYTKIYGLKSDVHPQASSVYQGVLLYNVAAALFERYHHAGMLEDLEDSIKHYNDALSIHTVGTDLHSSTLSGLATARWNRFVRLGMSDDLTSAIALHTQVLTTRPAGHPDRPFSLANLAGALHSKAFEYGSMNDEEDSLNLYREALDLCPLGHRLRPWALNNLATALHGRYQLLGEIQNMTEAINLGESSIQIYRKGDPERVLALHNLASTYLALPVTSLSSANLDRAIELLTSAQEAFSDGNPDRAAGLKTLSSSYLARFEQSHDSEDLKRSSDILNDALRILPDNHFDRPAYLHDKAILLHHFAEESGSQEDLEKALILMSQVLKQTKEGSADRSAYQETTTRLLLKKVEMSSDRSSFRPAIESFLATILDNARSSRLRLIAAVDLFTRAERIAPFNSEEHLALLEAYNVSISLLPRVAHFGLNIGSRLKALRRSERLANDGAMHAIALGKASTAIEMIEEGRAVFWSQALRLRAPVDELPEDLSKKIKTLGRQLELDSYTLDNSISSPSLPAKYREQDAARRRRLNVELESHIERARQLGFDRFLTKQPFDHLKQVSGEGPVVVLVGNRDMCHAITITPTDGIKTICLSTLSLHGVENLGRGLKDLKMRLQDDEPEAEIQRPAGPRKPTAKLFLEELWRRVVKPVLRGLNIQASGGKKRPRLWWCPTGPFTFLPLHAAGIYDSGNPEYCSEYVVSSYSPTLEALITARKTMKIIRRQDARLLLVAEPGVRPELKNAVAEISQVATIVQSHTNRDMLNDCEADRAQVYVRPSKQTVVNQLENFDVSILHLACHGQQDLKDPLESGFLLQGGKLTVSEMMKMQLRHPFFSFLSACETAKGDQLQPDQTVHLAATMLFSGFKSVVGTMWSMWDNDGPLVAQMIYDELFKGETLDPNVIPFALDSAIQLLRERGVPPERWATYIHIGI</sequence>
<evidence type="ECO:0000313" key="5">
    <source>
        <dbReference type="Proteomes" id="UP000027265"/>
    </source>
</evidence>
<feature type="compositionally biased region" description="Basic and acidic residues" evidence="2">
    <location>
        <begin position="24"/>
        <end position="36"/>
    </location>
</feature>